<organism evidence="1 2">
    <name type="scientific">Hypsizygus marmoreus</name>
    <name type="common">White beech mushroom</name>
    <name type="synonym">Agaricus marmoreus</name>
    <dbReference type="NCBI Taxonomy" id="39966"/>
    <lineage>
        <taxon>Eukaryota</taxon>
        <taxon>Fungi</taxon>
        <taxon>Dikarya</taxon>
        <taxon>Basidiomycota</taxon>
        <taxon>Agaricomycotina</taxon>
        <taxon>Agaricomycetes</taxon>
        <taxon>Agaricomycetidae</taxon>
        <taxon>Agaricales</taxon>
        <taxon>Tricholomatineae</taxon>
        <taxon>Lyophyllaceae</taxon>
        <taxon>Hypsizygus</taxon>
    </lineage>
</organism>
<dbReference type="AlphaFoldDB" id="A0A369JDK8"/>
<accession>A0A369JDK8</accession>
<reference evidence="1" key="1">
    <citation type="submission" date="2018-04" db="EMBL/GenBank/DDBJ databases">
        <title>Whole genome sequencing of Hypsizygus marmoreus.</title>
        <authorList>
            <person name="Choi I.-G."/>
            <person name="Min B."/>
            <person name="Kim J.-G."/>
            <person name="Kim S."/>
            <person name="Oh Y.-L."/>
            <person name="Kong W.-S."/>
            <person name="Park H."/>
            <person name="Jeong J."/>
            <person name="Song E.-S."/>
        </authorList>
    </citation>
    <scope>NUCLEOTIDE SEQUENCE [LARGE SCALE GENOMIC DNA]</scope>
    <source>
        <strain evidence="1">51987-8</strain>
    </source>
</reference>
<comment type="caution">
    <text evidence="1">The sequence shown here is derived from an EMBL/GenBank/DDBJ whole genome shotgun (WGS) entry which is preliminary data.</text>
</comment>
<sequence>MPDSQAVDGGHKGYLLLSERFEGGISGETTEMKGSRTISASVMSLAWFSAFAKTRSPSITKRNRHAFISDGVDSSSIMGALETVLTVLSPQWSSTCIGLPPSHL</sequence>
<evidence type="ECO:0000313" key="2">
    <source>
        <dbReference type="Proteomes" id="UP000076154"/>
    </source>
</evidence>
<protein>
    <submittedName>
        <fullName evidence="1">Uncharacterized protein</fullName>
    </submittedName>
</protein>
<dbReference type="EMBL" id="LUEZ02000090">
    <property type="protein sequence ID" value="RDB18687.1"/>
    <property type="molecule type" value="Genomic_DNA"/>
</dbReference>
<dbReference type="InParanoid" id="A0A369JDK8"/>
<name>A0A369JDK8_HYPMA</name>
<keyword evidence="2" id="KW-1185">Reference proteome</keyword>
<gene>
    <name evidence="1" type="ORF">Hypma_014759</name>
</gene>
<proteinExistence type="predicted"/>
<dbReference type="Proteomes" id="UP000076154">
    <property type="component" value="Unassembled WGS sequence"/>
</dbReference>
<evidence type="ECO:0000313" key="1">
    <source>
        <dbReference type="EMBL" id="RDB18687.1"/>
    </source>
</evidence>